<accession>M6FNF5</accession>
<protein>
    <submittedName>
        <fullName evidence="1">Uncharacterized protein</fullName>
    </submittedName>
</protein>
<reference evidence="1 2" key="1">
    <citation type="submission" date="2013-01" db="EMBL/GenBank/DDBJ databases">
        <authorList>
            <person name="Harkins D.M."/>
            <person name="Durkin A.S."/>
            <person name="Brinkac L.M."/>
            <person name="Haft D.H."/>
            <person name="Selengut J.D."/>
            <person name="Sanka R."/>
            <person name="DePew J."/>
            <person name="Purushe J."/>
            <person name="Hospenthal D.R."/>
            <person name="Murray C.K."/>
            <person name="Pimentel G."/>
            <person name="Wasfy M."/>
            <person name="Vinetz J.M."/>
            <person name="Sutton G.G."/>
            <person name="Nierman W.C."/>
            <person name="Fouts D.E."/>
        </authorList>
    </citation>
    <scope>NUCLEOTIDE SEQUENCE [LARGE SCALE GENOMIC DNA]</scope>
    <source>
        <strain evidence="1 2">2006001855</strain>
    </source>
</reference>
<dbReference type="EMBL" id="AFJM02000046">
    <property type="protein sequence ID" value="EMM71659.1"/>
    <property type="molecule type" value="Genomic_DNA"/>
</dbReference>
<dbReference type="AlphaFoldDB" id="M6FNF5"/>
<sequence>MRALADNSDYKPELALEAGEKLLAQRAERKDTNQILKDLIAICDKQWRKYLYIKTSEGKKKFEFFSQSEERFQYILKSGDFTSPVSISVVVDPIAEIVELIPFIYKNKKITHLSTLSSKMIRFFTSASFRGSSPRPNTTM</sequence>
<name>M6FNF5_9LEPT</name>
<evidence type="ECO:0000313" key="2">
    <source>
        <dbReference type="Proteomes" id="UP000012101"/>
    </source>
</evidence>
<evidence type="ECO:0000313" key="1">
    <source>
        <dbReference type="EMBL" id="EMM71659.1"/>
    </source>
</evidence>
<organism evidence="1 2">
    <name type="scientific">Leptospira weilii str. 2006001855</name>
    <dbReference type="NCBI Taxonomy" id="996804"/>
    <lineage>
        <taxon>Bacteria</taxon>
        <taxon>Pseudomonadati</taxon>
        <taxon>Spirochaetota</taxon>
        <taxon>Spirochaetia</taxon>
        <taxon>Leptospirales</taxon>
        <taxon>Leptospiraceae</taxon>
        <taxon>Leptospira</taxon>
    </lineage>
</organism>
<dbReference type="Proteomes" id="UP000012101">
    <property type="component" value="Unassembled WGS sequence"/>
</dbReference>
<comment type="caution">
    <text evidence="1">The sequence shown here is derived from an EMBL/GenBank/DDBJ whole genome shotgun (WGS) entry which is preliminary data.</text>
</comment>
<proteinExistence type="predicted"/>
<gene>
    <name evidence="1" type="ORF">LEP1GSC038_0423</name>
</gene>